<dbReference type="EMBL" id="BAABFL010000017">
    <property type="protein sequence ID" value="GAA4648049.1"/>
    <property type="molecule type" value="Genomic_DNA"/>
</dbReference>
<dbReference type="RefSeq" id="WP_345193181.1">
    <property type="nucleotide sequence ID" value="NZ_BAABFL010000017.1"/>
</dbReference>
<sequence>MSSSHYDFLEVTAGFTLKPAQAIRFFERKGLKLSFRWEDMLAEEHDAAFTVVKMMNRDLLVFVAKKTQQAIDDGKTLTEFKQQLIPALQKAGWWGKQDVVDPDTGQIVKAQLGSASRLATIFRTNLQSAYSVGHWQSIRANAATSPYLMYDAVEDHRVRPEHQQWDGRVYPVNHTFWTSHFPPNGWNCRCGAIQLDRKELKAYGLKPSPEPRIKTRLWENPRTGKSHTVPEDLDPGWDHNPGQTRFAILRQLEREKRSEGQQQKP</sequence>
<dbReference type="NCBIfam" id="TIGR01641">
    <property type="entry name" value="phageSPP1_gp7"/>
    <property type="match status" value="1"/>
</dbReference>
<organism evidence="3 4">
    <name type="scientific">Kistimonas scapharcae</name>
    <dbReference type="NCBI Taxonomy" id="1036133"/>
    <lineage>
        <taxon>Bacteria</taxon>
        <taxon>Pseudomonadati</taxon>
        <taxon>Pseudomonadota</taxon>
        <taxon>Gammaproteobacteria</taxon>
        <taxon>Oceanospirillales</taxon>
        <taxon>Endozoicomonadaceae</taxon>
        <taxon>Kistimonas</taxon>
    </lineage>
</organism>
<evidence type="ECO:0000313" key="3">
    <source>
        <dbReference type="EMBL" id="GAA4648049.1"/>
    </source>
</evidence>
<evidence type="ECO:0000256" key="1">
    <source>
        <dbReference type="SAM" id="MobiDB-lite"/>
    </source>
</evidence>
<feature type="domain" description="Phage head morphogenesis" evidence="2">
    <location>
        <begin position="63"/>
        <end position="192"/>
    </location>
</feature>
<dbReference type="InterPro" id="IPR006528">
    <property type="entry name" value="Phage_head_morphogenesis_dom"/>
</dbReference>
<keyword evidence="4" id="KW-1185">Reference proteome</keyword>
<feature type="region of interest" description="Disordered" evidence="1">
    <location>
        <begin position="220"/>
        <end position="242"/>
    </location>
</feature>
<reference evidence="4" key="1">
    <citation type="journal article" date="2019" name="Int. J. Syst. Evol. Microbiol.">
        <title>The Global Catalogue of Microorganisms (GCM) 10K type strain sequencing project: providing services to taxonomists for standard genome sequencing and annotation.</title>
        <authorList>
            <consortium name="The Broad Institute Genomics Platform"/>
            <consortium name="The Broad Institute Genome Sequencing Center for Infectious Disease"/>
            <person name="Wu L."/>
            <person name="Ma J."/>
        </authorList>
    </citation>
    <scope>NUCLEOTIDE SEQUENCE [LARGE SCALE GENOMIC DNA]</scope>
    <source>
        <strain evidence="4">JCM 17805</strain>
    </source>
</reference>
<name>A0ABP8UXJ5_9GAMM</name>
<accession>A0ABP8UXJ5</accession>
<gene>
    <name evidence="3" type="ORF">GCM10023116_03110</name>
</gene>
<proteinExistence type="predicted"/>
<dbReference type="Pfam" id="PF04233">
    <property type="entry name" value="Phage_Mu_F"/>
    <property type="match status" value="1"/>
</dbReference>
<comment type="caution">
    <text evidence="3">The sequence shown here is derived from an EMBL/GenBank/DDBJ whole genome shotgun (WGS) entry which is preliminary data.</text>
</comment>
<protein>
    <submittedName>
        <fullName evidence="3">Phage minor head protein</fullName>
    </submittedName>
</protein>
<evidence type="ECO:0000259" key="2">
    <source>
        <dbReference type="Pfam" id="PF04233"/>
    </source>
</evidence>
<evidence type="ECO:0000313" key="4">
    <source>
        <dbReference type="Proteomes" id="UP001500604"/>
    </source>
</evidence>
<dbReference type="Proteomes" id="UP001500604">
    <property type="component" value="Unassembled WGS sequence"/>
</dbReference>